<evidence type="ECO:0000313" key="2">
    <source>
        <dbReference type="Proteomes" id="UP000814128"/>
    </source>
</evidence>
<name>A0ACB8QFU4_9AGAM</name>
<organism evidence="1 2">
    <name type="scientific">Vararia minispora EC-137</name>
    <dbReference type="NCBI Taxonomy" id="1314806"/>
    <lineage>
        <taxon>Eukaryota</taxon>
        <taxon>Fungi</taxon>
        <taxon>Dikarya</taxon>
        <taxon>Basidiomycota</taxon>
        <taxon>Agaricomycotina</taxon>
        <taxon>Agaricomycetes</taxon>
        <taxon>Russulales</taxon>
        <taxon>Lachnocladiaceae</taxon>
        <taxon>Vararia</taxon>
    </lineage>
</organism>
<dbReference type="Proteomes" id="UP000814128">
    <property type="component" value="Unassembled WGS sequence"/>
</dbReference>
<dbReference type="EMBL" id="MU273621">
    <property type="protein sequence ID" value="KAI0030445.1"/>
    <property type="molecule type" value="Genomic_DNA"/>
</dbReference>
<keyword evidence="2" id="KW-1185">Reference proteome</keyword>
<sequence>PPKGSRVRKGTSTQEGTPQAPVRSLSEQLSYLHAPRPFKNPAYTKNAGRRAKNVKAVLAQERERARAAAERMAVDGEEQDMDPLTYLSIEAPPSVVPAKHYCDITGLEAPYTDPATGLRFHDKSVYELIKGLTTSAAREYLVARGVNPVVK</sequence>
<reference evidence="1" key="1">
    <citation type="submission" date="2021-02" db="EMBL/GenBank/DDBJ databases">
        <authorList>
            <consortium name="DOE Joint Genome Institute"/>
            <person name="Ahrendt S."/>
            <person name="Looney B.P."/>
            <person name="Miyauchi S."/>
            <person name="Morin E."/>
            <person name="Drula E."/>
            <person name="Courty P.E."/>
            <person name="Chicoki N."/>
            <person name="Fauchery L."/>
            <person name="Kohler A."/>
            <person name="Kuo A."/>
            <person name="Labutti K."/>
            <person name="Pangilinan J."/>
            <person name="Lipzen A."/>
            <person name="Riley R."/>
            <person name="Andreopoulos W."/>
            <person name="He G."/>
            <person name="Johnson J."/>
            <person name="Barry K.W."/>
            <person name="Grigoriev I.V."/>
            <person name="Nagy L."/>
            <person name="Hibbett D."/>
            <person name="Henrissat B."/>
            <person name="Matheny P.B."/>
            <person name="Labbe J."/>
            <person name="Martin F."/>
        </authorList>
    </citation>
    <scope>NUCLEOTIDE SEQUENCE</scope>
    <source>
        <strain evidence="1">EC-137</strain>
    </source>
</reference>
<evidence type="ECO:0000313" key="1">
    <source>
        <dbReference type="EMBL" id="KAI0030445.1"/>
    </source>
</evidence>
<comment type="caution">
    <text evidence="1">The sequence shown here is derived from an EMBL/GenBank/DDBJ whole genome shotgun (WGS) entry which is preliminary data.</text>
</comment>
<feature type="non-terminal residue" evidence="1">
    <location>
        <position position="1"/>
    </location>
</feature>
<proteinExistence type="predicted"/>
<protein>
    <submittedName>
        <fullName evidence="1">Uncharacterized protein</fullName>
    </submittedName>
</protein>
<accession>A0ACB8QFU4</accession>
<reference evidence="1" key="2">
    <citation type="journal article" date="2022" name="New Phytol.">
        <title>Evolutionary transition to the ectomycorrhizal habit in the genomes of a hyperdiverse lineage of mushroom-forming fungi.</title>
        <authorList>
            <person name="Looney B."/>
            <person name="Miyauchi S."/>
            <person name="Morin E."/>
            <person name="Drula E."/>
            <person name="Courty P.E."/>
            <person name="Kohler A."/>
            <person name="Kuo A."/>
            <person name="LaButti K."/>
            <person name="Pangilinan J."/>
            <person name="Lipzen A."/>
            <person name="Riley R."/>
            <person name="Andreopoulos W."/>
            <person name="He G."/>
            <person name="Johnson J."/>
            <person name="Nolan M."/>
            <person name="Tritt A."/>
            <person name="Barry K.W."/>
            <person name="Grigoriev I.V."/>
            <person name="Nagy L.G."/>
            <person name="Hibbett D."/>
            <person name="Henrissat B."/>
            <person name="Matheny P.B."/>
            <person name="Labbe J."/>
            <person name="Martin F.M."/>
        </authorList>
    </citation>
    <scope>NUCLEOTIDE SEQUENCE</scope>
    <source>
        <strain evidence="1">EC-137</strain>
    </source>
</reference>
<gene>
    <name evidence="1" type="ORF">K488DRAFT_54226</name>
</gene>